<proteinExistence type="predicted"/>
<reference evidence="2" key="1">
    <citation type="journal article" date="2014" name="Int. J. Syst. Evol. Microbiol.">
        <title>Complete genome sequence of Corynebacterium casei LMG S-19264T (=DSM 44701T), isolated from a smear-ripened cheese.</title>
        <authorList>
            <consortium name="US DOE Joint Genome Institute (JGI-PGF)"/>
            <person name="Walter F."/>
            <person name="Albersmeier A."/>
            <person name="Kalinowski J."/>
            <person name="Ruckert C."/>
        </authorList>
    </citation>
    <scope>NUCLEOTIDE SEQUENCE</scope>
    <source>
        <strain evidence="2">CGMCC 4.7308</strain>
    </source>
</reference>
<gene>
    <name evidence="2" type="ORF">GCM10011594_16700</name>
</gene>
<dbReference type="Proteomes" id="UP000655208">
    <property type="component" value="Unassembled WGS sequence"/>
</dbReference>
<dbReference type="InterPro" id="IPR052519">
    <property type="entry name" value="Euk-type_GlcNAc_Kinase"/>
</dbReference>
<dbReference type="PANTHER" id="PTHR43190">
    <property type="entry name" value="N-ACETYL-D-GLUCOSAMINE KINASE"/>
    <property type="match status" value="1"/>
</dbReference>
<sequence length="321" mass="32772">MPASREVDPGADALVVGLDVGGTKTAVRAERADTVVVDTTVPSAEWTAEPVAEAAAWLHRIVQETVTDDGAGGTPAAIAVGAQGCDDEQHCVELGEALARLSGVPTVVTNDAALLLPAAGLARGVGVIAGTGSIAVAVTAGDGLMFAGGWGWVLGDEGSAPALVREGTRAVLRLHDSGGSDPLLTELLQAFHVPDPPRLARAVNDDPSVQNWVRGTVPLFRAAARGSVIARDVIAAGARALAELVLQLHRRGADTGTVVAAGTVMTRQPLLYDGFTAAIGELLPASRTVLLTAAPVTGAMALARRLLSPVFNAEQPERRPA</sequence>
<feature type="domain" description="ATPase BadF/BadG/BcrA/BcrD type" evidence="1">
    <location>
        <begin position="16"/>
        <end position="300"/>
    </location>
</feature>
<accession>A0A917SUV0</accession>
<dbReference type="PANTHER" id="PTHR43190:SF3">
    <property type="entry name" value="N-ACETYL-D-GLUCOSAMINE KINASE"/>
    <property type="match status" value="1"/>
</dbReference>
<organism evidence="2 3">
    <name type="scientific">Nakamurella endophytica</name>
    <dbReference type="NCBI Taxonomy" id="1748367"/>
    <lineage>
        <taxon>Bacteria</taxon>
        <taxon>Bacillati</taxon>
        <taxon>Actinomycetota</taxon>
        <taxon>Actinomycetes</taxon>
        <taxon>Nakamurellales</taxon>
        <taxon>Nakamurellaceae</taxon>
        <taxon>Nakamurella</taxon>
    </lineage>
</organism>
<name>A0A917SUV0_9ACTN</name>
<evidence type="ECO:0000313" key="3">
    <source>
        <dbReference type="Proteomes" id="UP000655208"/>
    </source>
</evidence>
<dbReference type="Pfam" id="PF01869">
    <property type="entry name" value="BcrAD_BadFG"/>
    <property type="match status" value="1"/>
</dbReference>
<dbReference type="Gene3D" id="3.30.420.40">
    <property type="match status" value="2"/>
</dbReference>
<comment type="caution">
    <text evidence="2">The sequence shown here is derived from an EMBL/GenBank/DDBJ whole genome shotgun (WGS) entry which is preliminary data.</text>
</comment>
<evidence type="ECO:0000259" key="1">
    <source>
        <dbReference type="Pfam" id="PF01869"/>
    </source>
</evidence>
<dbReference type="RefSeq" id="WP_229674181.1">
    <property type="nucleotide sequence ID" value="NZ_BMNA01000003.1"/>
</dbReference>
<protein>
    <submittedName>
        <fullName evidence="2">ATPase</fullName>
    </submittedName>
</protein>
<dbReference type="AlphaFoldDB" id="A0A917SUV0"/>
<dbReference type="EMBL" id="BMNA01000003">
    <property type="protein sequence ID" value="GGL97519.1"/>
    <property type="molecule type" value="Genomic_DNA"/>
</dbReference>
<keyword evidence="3" id="KW-1185">Reference proteome</keyword>
<dbReference type="SUPFAM" id="SSF53067">
    <property type="entry name" value="Actin-like ATPase domain"/>
    <property type="match status" value="2"/>
</dbReference>
<reference evidence="2" key="2">
    <citation type="submission" date="2020-09" db="EMBL/GenBank/DDBJ databases">
        <authorList>
            <person name="Sun Q."/>
            <person name="Zhou Y."/>
        </authorList>
    </citation>
    <scope>NUCLEOTIDE SEQUENCE</scope>
    <source>
        <strain evidence="2">CGMCC 4.7308</strain>
    </source>
</reference>
<dbReference type="InterPro" id="IPR002731">
    <property type="entry name" value="ATPase_BadF"/>
</dbReference>
<dbReference type="InterPro" id="IPR043129">
    <property type="entry name" value="ATPase_NBD"/>
</dbReference>
<evidence type="ECO:0000313" key="2">
    <source>
        <dbReference type="EMBL" id="GGL97519.1"/>
    </source>
</evidence>